<reference evidence="1 2" key="1">
    <citation type="submission" date="2016-10" db="EMBL/GenBank/DDBJ databases">
        <authorList>
            <person name="de Groot N.N."/>
        </authorList>
    </citation>
    <scope>NUCLEOTIDE SEQUENCE [LARGE SCALE GENOMIC DNA]</scope>
    <source>
        <strain evidence="1 2">L14</strain>
    </source>
</reference>
<evidence type="ECO:0000313" key="2">
    <source>
        <dbReference type="Proteomes" id="UP000183843"/>
    </source>
</evidence>
<sequence length="66" mass="7703">MLSKKKVSSMDNKELLQTTIRLEDSLMVEANSRRGVTKKTSHDMDICLEELCQRLDIEYNPSDWDI</sequence>
<gene>
    <name evidence="1" type="ORF">SAMN05216587_11148</name>
</gene>
<dbReference type="AlphaFoldDB" id="A0A1I0YCN1"/>
<dbReference type="EMBL" id="FOJX01000011">
    <property type="protein sequence ID" value="SFB10240.1"/>
    <property type="molecule type" value="Genomic_DNA"/>
</dbReference>
<evidence type="ECO:0000313" key="1">
    <source>
        <dbReference type="EMBL" id="SFB10240.1"/>
    </source>
</evidence>
<protein>
    <submittedName>
        <fullName evidence="1">Uncharacterized protein</fullName>
    </submittedName>
</protein>
<organism evidence="1 2">
    <name type="scientific">Selenomonas ruminantium</name>
    <dbReference type="NCBI Taxonomy" id="971"/>
    <lineage>
        <taxon>Bacteria</taxon>
        <taxon>Bacillati</taxon>
        <taxon>Bacillota</taxon>
        <taxon>Negativicutes</taxon>
        <taxon>Selenomonadales</taxon>
        <taxon>Selenomonadaceae</taxon>
        <taxon>Selenomonas</taxon>
    </lineage>
</organism>
<accession>A0A1I0YCN1</accession>
<dbReference type="Proteomes" id="UP000183843">
    <property type="component" value="Unassembled WGS sequence"/>
</dbReference>
<proteinExistence type="predicted"/>
<name>A0A1I0YCN1_SELRU</name>